<feature type="domain" description="Calcineurin-like phosphoesterase" evidence="1">
    <location>
        <begin position="6"/>
        <end position="169"/>
    </location>
</feature>
<reference evidence="2 3" key="2">
    <citation type="journal article" date="2010" name="Stand. Genomic Sci.">
        <title>Complete genome sequence of Sebaldella termitidis type strain (NCTC 11300).</title>
        <authorList>
            <person name="Harmon-Smith M."/>
            <person name="Celia L."/>
            <person name="Chertkov O."/>
            <person name="Lapidus A."/>
            <person name="Copeland A."/>
            <person name="Glavina Del Rio T."/>
            <person name="Nolan M."/>
            <person name="Lucas S."/>
            <person name="Tice H."/>
            <person name="Cheng J.F."/>
            <person name="Han C."/>
            <person name="Detter J.C."/>
            <person name="Bruce D."/>
            <person name="Goodwin L."/>
            <person name="Pitluck S."/>
            <person name="Pati A."/>
            <person name="Liolios K."/>
            <person name="Ivanova N."/>
            <person name="Mavromatis K."/>
            <person name="Mikhailova N."/>
            <person name="Chen A."/>
            <person name="Palaniappan K."/>
            <person name="Land M."/>
            <person name="Hauser L."/>
            <person name="Chang Y.J."/>
            <person name="Jeffries C.D."/>
            <person name="Brettin T."/>
            <person name="Goker M."/>
            <person name="Beck B."/>
            <person name="Bristow J."/>
            <person name="Eisen J.A."/>
            <person name="Markowitz V."/>
            <person name="Hugenholtz P."/>
            <person name="Kyrpides N.C."/>
            <person name="Klenk H.P."/>
            <person name="Chen F."/>
        </authorList>
    </citation>
    <scope>NUCLEOTIDE SEQUENCE [LARGE SCALE GENOMIC DNA]</scope>
    <source>
        <strain evidence="3">ATCC 33386 / NCTC 11300</strain>
    </source>
</reference>
<evidence type="ECO:0000313" key="3">
    <source>
        <dbReference type="Proteomes" id="UP000000845"/>
    </source>
</evidence>
<dbReference type="STRING" id="526218.Sterm_1744"/>
<dbReference type="eggNOG" id="COG2129">
    <property type="taxonomic scope" value="Bacteria"/>
</dbReference>
<dbReference type="Pfam" id="PF00149">
    <property type="entry name" value="Metallophos"/>
    <property type="match status" value="1"/>
</dbReference>
<keyword evidence="3" id="KW-1185">Reference proteome</keyword>
<protein>
    <recommendedName>
        <fullName evidence="1">Calcineurin-like phosphoesterase domain-containing protein</fullName>
    </recommendedName>
</protein>
<sequence>MKKKYKILCVSDIDILSNMNLESMKNKFRDIDFIISAGDVSNRYIDFLVSTLDKDIIYVNGNHVYHKDHPITFAKNIDGKFLKYKGLRILGLDGSKLYSHKEHQYTDFQMTCKVMKNIISLWRGVDIVVSHASPKGIHDIDERVHEGFKIFNKVIKWFKPKLWVHGHVHLHNYLAVQETYVDDTRIMNVFGYKLLELEK</sequence>
<dbReference type="EMBL" id="CP001739">
    <property type="protein sequence ID" value="ACZ08602.1"/>
    <property type="molecule type" value="Genomic_DNA"/>
</dbReference>
<dbReference type="InterPro" id="IPR004843">
    <property type="entry name" value="Calcineurin-like_PHP"/>
</dbReference>
<dbReference type="RefSeq" id="WP_012861198.1">
    <property type="nucleotide sequence ID" value="NC_013517.1"/>
</dbReference>
<evidence type="ECO:0000313" key="2">
    <source>
        <dbReference type="EMBL" id="ACZ08602.1"/>
    </source>
</evidence>
<organism evidence="2 3">
    <name type="scientific">Sebaldella termitidis (strain ATCC 33386 / NCTC 11300)</name>
    <dbReference type="NCBI Taxonomy" id="526218"/>
    <lineage>
        <taxon>Bacteria</taxon>
        <taxon>Fusobacteriati</taxon>
        <taxon>Fusobacteriota</taxon>
        <taxon>Fusobacteriia</taxon>
        <taxon>Fusobacteriales</taxon>
        <taxon>Leptotrichiaceae</taxon>
        <taxon>Sebaldella</taxon>
    </lineage>
</organism>
<evidence type="ECO:0000259" key="1">
    <source>
        <dbReference type="Pfam" id="PF00149"/>
    </source>
</evidence>
<name>D1AIL8_SEBTE</name>
<dbReference type="HOGENOM" id="CLU_095253_0_0_0"/>
<dbReference type="InterPro" id="IPR029052">
    <property type="entry name" value="Metallo-depent_PP-like"/>
</dbReference>
<gene>
    <name evidence="2" type="ordered locus">Sterm_1744</name>
</gene>
<proteinExistence type="predicted"/>
<dbReference type="AlphaFoldDB" id="D1AIL8"/>
<dbReference type="GO" id="GO:0016787">
    <property type="term" value="F:hydrolase activity"/>
    <property type="evidence" value="ECO:0007669"/>
    <property type="project" value="InterPro"/>
</dbReference>
<reference evidence="3" key="1">
    <citation type="submission" date="2009-09" db="EMBL/GenBank/DDBJ databases">
        <title>The complete chromosome of Sebaldella termitidis ATCC 33386.</title>
        <authorList>
            <consortium name="US DOE Joint Genome Institute (JGI-PGF)"/>
            <person name="Lucas S."/>
            <person name="Copeland A."/>
            <person name="Lapidus A."/>
            <person name="Glavina del Rio T."/>
            <person name="Dalin E."/>
            <person name="Tice H."/>
            <person name="Bruce D."/>
            <person name="Goodwin L."/>
            <person name="Pitluck S."/>
            <person name="Kyrpides N."/>
            <person name="Mavromatis K."/>
            <person name="Ivanova N."/>
            <person name="Mikhailova N."/>
            <person name="Sims D."/>
            <person name="Meincke L."/>
            <person name="Brettin T."/>
            <person name="Detter J.C."/>
            <person name="Han C."/>
            <person name="Larimer F."/>
            <person name="Land M."/>
            <person name="Hauser L."/>
            <person name="Markowitz V."/>
            <person name="Cheng J.F."/>
            <person name="Hugenholtz P."/>
            <person name="Woyke T."/>
            <person name="Wu D."/>
            <person name="Eisen J.A."/>
        </authorList>
    </citation>
    <scope>NUCLEOTIDE SEQUENCE [LARGE SCALE GENOMIC DNA]</scope>
    <source>
        <strain evidence="3">ATCC 33386 / NCTC 11300</strain>
    </source>
</reference>
<dbReference type="KEGG" id="str:Sterm_1744"/>
<dbReference type="Gene3D" id="3.60.21.10">
    <property type="match status" value="1"/>
</dbReference>
<dbReference type="SUPFAM" id="SSF56300">
    <property type="entry name" value="Metallo-dependent phosphatases"/>
    <property type="match status" value="1"/>
</dbReference>
<accession>D1AIL8</accession>
<dbReference type="Proteomes" id="UP000000845">
    <property type="component" value="Chromosome"/>
</dbReference>